<keyword evidence="1" id="KW-0175">Coiled coil</keyword>
<feature type="coiled-coil region" evidence="1">
    <location>
        <begin position="91"/>
        <end position="129"/>
    </location>
</feature>
<name>A0A9Q1GSL3_9CARY</name>
<dbReference type="EMBL" id="JAKOGI010001844">
    <property type="protein sequence ID" value="KAJ8423863.1"/>
    <property type="molecule type" value="Genomic_DNA"/>
</dbReference>
<sequence>MGLYRKLVVGSAWRKQMPKLAVSLGLGGNMPGKRPTKCDKAIAFPKYKGKVWYSYYIGSKKGDKQKTEKYEMKPKDVRGPLPTTAALQAMLREKEKENIALHKRMDDMENAHNNDMDELEDQVRMLANLVMANQQTSAKSSANTGSDEDDCPLPSHSCVLYMDGILGVNNYQEKRNSS</sequence>
<evidence type="ECO:0000313" key="2">
    <source>
        <dbReference type="EMBL" id="KAJ8423863.1"/>
    </source>
</evidence>
<organism evidence="2 3">
    <name type="scientific">Carnegiea gigantea</name>
    <dbReference type="NCBI Taxonomy" id="171969"/>
    <lineage>
        <taxon>Eukaryota</taxon>
        <taxon>Viridiplantae</taxon>
        <taxon>Streptophyta</taxon>
        <taxon>Embryophyta</taxon>
        <taxon>Tracheophyta</taxon>
        <taxon>Spermatophyta</taxon>
        <taxon>Magnoliopsida</taxon>
        <taxon>eudicotyledons</taxon>
        <taxon>Gunneridae</taxon>
        <taxon>Pentapetalae</taxon>
        <taxon>Caryophyllales</taxon>
        <taxon>Cactineae</taxon>
        <taxon>Cactaceae</taxon>
        <taxon>Cactoideae</taxon>
        <taxon>Echinocereeae</taxon>
        <taxon>Carnegiea</taxon>
    </lineage>
</organism>
<keyword evidence="3" id="KW-1185">Reference proteome</keyword>
<evidence type="ECO:0000256" key="1">
    <source>
        <dbReference type="SAM" id="Coils"/>
    </source>
</evidence>
<evidence type="ECO:0000313" key="3">
    <source>
        <dbReference type="Proteomes" id="UP001153076"/>
    </source>
</evidence>
<comment type="caution">
    <text evidence="2">The sequence shown here is derived from an EMBL/GenBank/DDBJ whole genome shotgun (WGS) entry which is preliminary data.</text>
</comment>
<proteinExistence type="predicted"/>
<protein>
    <submittedName>
        <fullName evidence="2">Uncharacterized protein</fullName>
    </submittedName>
</protein>
<gene>
    <name evidence="2" type="ORF">Cgig2_033787</name>
</gene>
<dbReference type="Proteomes" id="UP001153076">
    <property type="component" value="Unassembled WGS sequence"/>
</dbReference>
<accession>A0A9Q1GSL3</accession>
<reference evidence="2" key="1">
    <citation type="submission" date="2022-04" db="EMBL/GenBank/DDBJ databases">
        <title>Carnegiea gigantea Genome sequencing and assembly v2.</title>
        <authorList>
            <person name="Copetti D."/>
            <person name="Sanderson M.J."/>
            <person name="Burquez A."/>
            <person name="Wojciechowski M.F."/>
        </authorList>
    </citation>
    <scope>NUCLEOTIDE SEQUENCE</scope>
    <source>
        <strain evidence="2">SGP5-SGP5p</strain>
        <tissue evidence="2">Aerial part</tissue>
    </source>
</reference>
<dbReference type="AlphaFoldDB" id="A0A9Q1GSL3"/>